<dbReference type="Gene3D" id="1.20.1250.20">
    <property type="entry name" value="MFS general substrate transporter like domains"/>
    <property type="match status" value="1"/>
</dbReference>
<name>A0A1R2ANK2_9CILI</name>
<feature type="transmembrane region" description="Helical" evidence="5">
    <location>
        <begin position="474"/>
        <end position="492"/>
    </location>
</feature>
<feature type="transmembrane region" description="Helical" evidence="5">
    <location>
        <begin position="25"/>
        <end position="46"/>
    </location>
</feature>
<evidence type="ECO:0000256" key="1">
    <source>
        <dbReference type="ARBA" id="ARBA00004141"/>
    </source>
</evidence>
<evidence type="ECO:0000256" key="4">
    <source>
        <dbReference type="ARBA" id="ARBA00023136"/>
    </source>
</evidence>
<dbReference type="EMBL" id="MPUH01001824">
    <property type="protein sequence ID" value="OMJ66087.1"/>
    <property type="molecule type" value="Genomic_DNA"/>
</dbReference>
<dbReference type="SUPFAM" id="SSF103473">
    <property type="entry name" value="MFS general substrate transporter"/>
    <property type="match status" value="1"/>
</dbReference>
<proteinExistence type="predicted"/>
<feature type="transmembrane region" description="Helical" evidence="5">
    <location>
        <begin position="442"/>
        <end position="462"/>
    </location>
</feature>
<evidence type="ECO:0008006" key="8">
    <source>
        <dbReference type="Google" id="ProtNLM"/>
    </source>
</evidence>
<evidence type="ECO:0000256" key="5">
    <source>
        <dbReference type="SAM" id="Phobius"/>
    </source>
</evidence>
<feature type="transmembrane region" description="Helical" evidence="5">
    <location>
        <begin position="96"/>
        <end position="116"/>
    </location>
</feature>
<dbReference type="InterPro" id="IPR036259">
    <property type="entry name" value="MFS_trans_sf"/>
</dbReference>
<keyword evidence="4 5" id="KW-0472">Membrane</keyword>
<accession>A0A1R2ANK2</accession>
<dbReference type="OrthoDB" id="291268at2759"/>
<keyword evidence="2 5" id="KW-0812">Transmembrane</keyword>
<gene>
    <name evidence="6" type="ORF">SteCoe_37196</name>
</gene>
<protein>
    <recommendedName>
        <fullName evidence="8">Major facilitator superfamily (MFS) profile domain-containing protein</fullName>
    </recommendedName>
</protein>
<comment type="subcellular location">
    <subcellularLocation>
        <location evidence="1">Membrane</location>
        <topology evidence="1">Multi-pass membrane protein</topology>
    </subcellularLocation>
</comment>
<dbReference type="GO" id="GO:0022857">
    <property type="term" value="F:transmembrane transporter activity"/>
    <property type="evidence" value="ECO:0007669"/>
    <property type="project" value="InterPro"/>
</dbReference>
<organism evidence="6 7">
    <name type="scientific">Stentor coeruleus</name>
    <dbReference type="NCBI Taxonomy" id="5963"/>
    <lineage>
        <taxon>Eukaryota</taxon>
        <taxon>Sar</taxon>
        <taxon>Alveolata</taxon>
        <taxon>Ciliophora</taxon>
        <taxon>Postciliodesmatophora</taxon>
        <taxon>Heterotrichea</taxon>
        <taxon>Heterotrichida</taxon>
        <taxon>Stentoridae</taxon>
        <taxon>Stentor</taxon>
    </lineage>
</organism>
<feature type="transmembrane region" description="Helical" evidence="5">
    <location>
        <begin position="416"/>
        <end position="436"/>
    </location>
</feature>
<feature type="transmembrane region" description="Helical" evidence="5">
    <location>
        <begin position="388"/>
        <end position="409"/>
    </location>
</feature>
<evidence type="ECO:0000256" key="3">
    <source>
        <dbReference type="ARBA" id="ARBA00022989"/>
    </source>
</evidence>
<dbReference type="GO" id="GO:0016020">
    <property type="term" value="C:membrane"/>
    <property type="evidence" value="ECO:0007669"/>
    <property type="project" value="UniProtKB-SubCell"/>
</dbReference>
<dbReference type="AlphaFoldDB" id="A0A1R2ANK2"/>
<keyword evidence="7" id="KW-1185">Reference proteome</keyword>
<dbReference type="PANTHER" id="PTHR24064">
    <property type="entry name" value="SOLUTE CARRIER FAMILY 22 MEMBER"/>
    <property type="match status" value="1"/>
</dbReference>
<feature type="transmembrane region" description="Helical" evidence="5">
    <location>
        <begin position="152"/>
        <end position="175"/>
    </location>
</feature>
<sequence length="533" mass="60472">METGIRFDEALYSIGGFSRYQLRSLLVLILAIWQYSILIAGLPQFIQLPSIQCNKTGNLASCMEFDICKYKYPYTFEFQRFQSIVYEWRLICEYHYMIYIITGCFIGSLLIGTLLIGKLAERLGRANVLRWTTALTTLGEFLILAAGDAWYFMVILIFITIMLPGMFMMPIVYLTEITSFRSRNISLMILICMCTVGYLPAYLLMYYFYSWRPIVLGSMGCGFFSFLFSWMLVESPRYLAVIMARYTKARSAFEYIALTNKKPMFEVQLQGEILNEYSETIRKRQGLDMSGLGMDASALPDAYEIRDNEHEESNRDAIAPFEYLGGAANAVDRESDLDRGHKYNYLDLFREDLRKIALVMMLIWVIQGCVIYSYMHSGYILIDPYMNVVLHVILSIIGFFICGITSLFVKTKKIMMWLAVLAGVFALAQGIMLLMGKNSQEAFALGVVAISGFYYILVIYTVEIFPTPARCIGLGFLNFFGILGIIAGYAIVFYVKEGLTAAGAALMLMPILLLKMPETGGAPLNDFSVWAPL</sequence>
<dbReference type="Pfam" id="PF00083">
    <property type="entry name" value="Sugar_tr"/>
    <property type="match status" value="1"/>
</dbReference>
<dbReference type="InterPro" id="IPR005828">
    <property type="entry name" value="MFS_sugar_transport-like"/>
</dbReference>
<evidence type="ECO:0000313" key="6">
    <source>
        <dbReference type="EMBL" id="OMJ66087.1"/>
    </source>
</evidence>
<dbReference type="Proteomes" id="UP000187209">
    <property type="component" value="Unassembled WGS sequence"/>
</dbReference>
<feature type="transmembrane region" description="Helical" evidence="5">
    <location>
        <begin position="187"/>
        <end position="208"/>
    </location>
</feature>
<keyword evidence="3 5" id="KW-1133">Transmembrane helix</keyword>
<evidence type="ECO:0000313" key="7">
    <source>
        <dbReference type="Proteomes" id="UP000187209"/>
    </source>
</evidence>
<feature type="transmembrane region" description="Helical" evidence="5">
    <location>
        <begin position="214"/>
        <end position="233"/>
    </location>
</feature>
<reference evidence="6 7" key="1">
    <citation type="submission" date="2016-11" db="EMBL/GenBank/DDBJ databases">
        <title>The macronuclear genome of Stentor coeruleus: a giant cell with tiny introns.</title>
        <authorList>
            <person name="Slabodnick M."/>
            <person name="Ruby J.G."/>
            <person name="Reiff S.B."/>
            <person name="Swart E.C."/>
            <person name="Gosai S."/>
            <person name="Prabakaran S."/>
            <person name="Witkowska E."/>
            <person name="Larue G.E."/>
            <person name="Fisher S."/>
            <person name="Freeman R.M."/>
            <person name="Gunawardena J."/>
            <person name="Chu W."/>
            <person name="Stover N.A."/>
            <person name="Gregory B.D."/>
            <person name="Nowacki M."/>
            <person name="Derisi J."/>
            <person name="Roy S.W."/>
            <person name="Marshall W.F."/>
            <person name="Sood P."/>
        </authorList>
    </citation>
    <scope>NUCLEOTIDE SEQUENCE [LARGE SCALE GENOMIC DNA]</scope>
    <source>
        <strain evidence="6">WM001</strain>
    </source>
</reference>
<feature type="transmembrane region" description="Helical" evidence="5">
    <location>
        <begin position="356"/>
        <end position="376"/>
    </location>
</feature>
<evidence type="ECO:0000256" key="2">
    <source>
        <dbReference type="ARBA" id="ARBA00022692"/>
    </source>
</evidence>
<comment type="caution">
    <text evidence="6">The sequence shown here is derived from an EMBL/GenBank/DDBJ whole genome shotgun (WGS) entry which is preliminary data.</text>
</comment>
<feature type="transmembrane region" description="Helical" evidence="5">
    <location>
        <begin position="128"/>
        <end position="146"/>
    </location>
</feature>